<evidence type="ECO:0000259" key="9">
    <source>
        <dbReference type="PROSITE" id="PS50157"/>
    </source>
</evidence>
<dbReference type="SUPFAM" id="SSF57667">
    <property type="entry name" value="beta-beta-alpha zinc fingers"/>
    <property type="match status" value="1"/>
</dbReference>
<keyword evidence="11" id="KW-1185">Reference proteome</keyword>
<dbReference type="Gene3D" id="3.30.160.60">
    <property type="entry name" value="Classic Zinc Finger"/>
    <property type="match status" value="2"/>
</dbReference>
<dbReference type="InterPro" id="IPR013087">
    <property type="entry name" value="Znf_C2H2_type"/>
</dbReference>
<dbReference type="OrthoDB" id="8922241at2759"/>
<keyword evidence="4 7" id="KW-0863">Zinc-finger</keyword>
<dbReference type="EMBL" id="KQ964560">
    <property type="protein sequence ID" value="KXN68800.1"/>
    <property type="molecule type" value="Genomic_DNA"/>
</dbReference>
<dbReference type="InterPro" id="IPR036236">
    <property type="entry name" value="Znf_C2H2_sf"/>
</dbReference>
<accession>A0A137P155</accession>
<dbReference type="GO" id="GO:0000981">
    <property type="term" value="F:DNA-binding transcription factor activity, RNA polymerase II-specific"/>
    <property type="evidence" value="ECO:0007669"/>
    <property type="project" value="TreeGrafter"/>
</dbReference>
<dbReference type="Pfam" id="PF00096">
    <property type="entry name" value="zf-C2H2"/>
    <property type="match status" value="1"/>
</dbReference>
<feature type="region of interest" description="Disordered" evidence="8">
    <location>
        <begin position="158"/>
        <end position="180"/>
    </location>
</feature>
<evidence type="ECO:0000256" key="1">
    <source>
        <dbReference type="ARBA" id="ARBA00004123"/>
    </source>
</evidence>
<dbReference type="SMART" id="SM00355">
    <property type="entry name" value="ZnF_C2H2"/>
    <property type="match status" value="2"/>
</dbReference>
<evidence type="ECO:0000256" key="8">
    <source>
        <dbReference type="SAM" id="MobiDB-lite"/>
    </source>
</evidence>
<dbReference type="PANTHER" id="PTHR24394:SF29">
    <property type="entry name" value="MYONEURIN"/>
    <property type="match status" value="1"/>
</dbReference>
<dbReference type="Proteomes" id="UP000070444">
    <property type="component" value="Unassembled WGS sequence"/>
</dbReference>
<keyword evidence="2" id="KW-0479">Metal-binding</keyword>
<keyword evidence="5" id="KW-0862">Zinc</keyword>
<dbReference type="STRING" id="796925.A0A137P155"/>
<protein>
    <recommendedName>
        <fullName evidence="9">C2H2-type domain-containing protein</fullName>
    </recommendedName>
</protein>
<dbReference type="PANTHER" id="PTHR24394">
    <property type="entry name" value="ZINC FINGER PROTEIN"/>
    <property type="match status" value="1"/>
</dbReference>
<proteinExistence type="predicted"/>
<evidence type="ECO:0000256" key="7">
    <source>
        <dbReference type="PROSITE-ProRule" id="PRU00042"/>
    </source>
</evidence>
<evidence type="ECO:0000313" key="10">
    <source>
        <dbReference type="EMBL" id="KXN68800.1"/>
    </source>
</evidence>
<organism evidence="10 11">
    <name type="scientific">Conidiobolus coronatus (strain ATCC 28846 / CBS 209.66 / NRRL 28638)</name>
    <name type="common">Delacroixia coronata</name>
    <dbReference type="NCBI Taxonomy" id="796925"/>
    <lineage>
        <taxon>Eukaryota</taxon>
        <taxon>Fungi</taxon>
        <taxon>Fungi incertae sedis</taxon>
        <taxon>Zoopagomycota</taxon>
        <taxon>Entomophthoromycotina</taxon>
        <taxon>Entomophthoromycetes</taxon>
        <taxon>Entomophthorales</taxon>
        <taxon>Ancylistaceae</taxon>
        <taxon>Conidiobolus</taxon>
    </lineage>
</organism>
<dbReference type="AlphaFoldDB" id="A0A137P155"/>
<evidence type="ECO:0000313" key="11">
    <source>
        <dbReference type="Proteomes" id="UP000070444"/>
    </source>
</evidence>
<dbReference type="GO" id="GO:0005634">
    <property type="term" value="C:nucleus"/>
    <property type="evidence" value="ECO:0007669"/>
    <property type="project" value="UniProtKB-SubCell"/>
</dbReference>
<feature type="region of interest" description="Disordered" evidence="8">
    <location>
        <begin position="82"/>
        <end position="113"/>
    </location>
</feature>
<name>A0A137P155_CONC2</name>
<dbReference type="PROSITE" id="PS00028">
    <property type="entry name" value="ZINC_FINGER_C2H2_1"/>
    <property type="match status" value="1"/>
</dbReference>
<gene>
    <name evidence="10" type="ORF">CONCODRAFT_79634</name>
</gene>
<evidence type="ECO:0000256" key="2">
    <source>
        <dbReference type="ARBA" id="ARBA00022723"/>
    </source>
</evidence>
<dbReference type="GO" id="GO:0008270">
    <property type="term" value="F:zinc ion binding"/>
    <property type="evidence" value="ECO:0007669"/>
    <property type="project" value="UniProtKB-KW"/>
</dbReference>
<reference evidence="10 11" key="1">
    <citation type="journal article" date="2015" name="Genome Biol. Evol.">
        <title>Phylogenomic analyses indicate that early fungi evolved digesting cell walls of algal ancestors of land plants.</title>
        <authorList>
            <person name="Chang Y."/>
            <person name="Wang S."/>
            <person name="Sekimoto S."/>
            <person name="Aerts A.L."/>
            <person name="Choi C."/>
            <person name="Clum A."/>
            <person name="LaButti K.M."/>
            <person name="Lindquist E.A."/>
            <person name="Yee Ngan C."/>
            <person name="Ohm R.A."/>
            <person name="Salamov A.A."/>
            <person name="Grigoriev I.V."/>
            <person name="Spatafora J.W."/>
            <person name="Berbee M.L."/>
        </authorList>
    </citation>
    <scope>NUCLEOTIDE SEQUENCE [LARGE SCALE GENOMIC DNA]</scope>
    <source>
        <strain evidence="10 11">NRRL 28638</strain>
    </source>
</reference>
<comment type="subcellular location">
    <subcellularLocation>
        <location evidence="1">Nucleus</location>
    </subcellularLocation>
</comment>
<evidence type="ECO:0000256" key="6">
    <source>
        <dbReference type="ARBA" id="ARBA00023242"/>
    </source>
</evidence>
<sequence>MSYNNRVTGFNSISVRSYSSSAEIPSFHSSTKAALISPPSIPYVSRKELIKHLPNQLLDLPHPTNHLSDPINYKLEKKRSDQNYSNFDSMPKKGSDASTTLSNKKIAPAPGSRLPLKFEEGNILHTLPIESTLPPISKFINHPLYGIFDKKEPIRDPKYFEPKPFEGPNSNQKSTSSTAPYSCPTCNLKFGRKNSLRRHEQLHSGVKPFHCSACNRSFSRKDIYIRHLNSKRCQRISSLRHSDVQKSSSTESTAPTRTDQQASDLTPSESNSNAYSPTQIPSNRKQREIVPLPKAESNDTDLSS</sequence>
<evidence type="ECO:0000256" key="5">
    <source>
        <dbReference type="ARBA" id="ARBA00022833"/>
    </source>
</evidence>
<feature type="domain" description="C2H2-type" evidence="9">
    <location>
        <begin position="181"/>
        <end position="208"/>
    </location>
</feature>
<dbReference type="PROSITE" id="PS50157">
    <property type="entry name" value="ZINC_FINGER_C2H2_2"/>
    <property type="match status" value="2"/>
</dbReference>
<feature type="region of interest" description="Disordered" evidence="8">
    <location>
        <begin position="237"/>
        <end position="304"/>
    </location>
</feature>
<evidence type="ECO:0000256" key="3">
    <source>
        <dbReference type="ARBA" id="ARBA00022737"/>
    </source>
</evidence>
<keyword evidence="6" id="KW-0539">Nucleus</keyword>
<evidence type="ECO:0000256" key="4">
    <source>
        <dbReference type="ARBA" id="ARBA00022771"/>
    </source>
</evidence>
<feature type="domain" description="C2H2-type" evidence="9">
    <location>
        <begin position="209"/>
        <end position="236"/>
    </location>
</feature>
<feature type="compositionally biased region" description="Polar residues" evidence="8">
    <location>
        <begin position="168"/>
        <end position="180"/>
    </location>
</feature>
<feature type="compositionally biased region" description="Polar residues" evidence="8">
    <location>
        <begin position="237"/>
        <end position="283"/>
    </location>
</feature>
<keyword evidence="3" id="KW-0677">Repeat</keyword>
<dbReference type="Pfam" id="PF12874">
    <property type="entry name" value="zf-met"/>
    <property type="match status" value="1"/>
</dbReference>